<evidence type="ECO:0000256" key="4">
    <source>
        <dbReference type="ARBA" id="ARBA00022723"/>
    </source>
</evidence>
<dbReference type="PANTHER" id="PTHR30555:SF0">
    <property type="entry name" value="CATALASE-PEROXIDASE"/>
    <property type="match status" value="1"/>
</dbReference>
<keyword evidence="5 10" id="KW-0560">Oxidoreductase</keyword>
<dbReference type="PANTHER" id="PTHR30555">
    <property type="entry name" value="HYDROPEROXIDASE I, BIFUNCTIONAL CATALASE-PEROXIDASE"/>
    <property type="match status" value="1"/>
</dbReference>
<dbReference type="GO" id="GO:0070301">
    <property type="term" value="P:cellular response to hydrogen peroxide"/>
    <property type="evidence" value="ECO:0007669"/>
    <property type="project" value="TreeGrafter"/>
</dbReference>
<evidence type="ECO:0000256" key="2">
    <source>
        <dbReference type="ARBA" id="ARBA00022559"/>
    </source>
</evidence>
<gene>
    <name evidence="10" type="primary">katG_2</name>
    <name evidence="10" type="ORF">NCTC13465_00103</name>
</gene>
<evidence type="ECO:0000313" key="10">
    <source>
        <dbReference type="EMBL" id="SQC28058.1"/>
    </source>
</evidence>
<reference evidence="10 11" key="1">
    <citation type="submission" date="2018-06" db="EMBL/GenBank/DDBJ databases">
        <authorList>
            <consortium name="Pathogen Informatics"/>
            <person name="Doyle S."/>
        </authorList>
    </citation>
    <scope>NUCLEOTIDE SEQUENCE [LARGE SCALE GENOMIC DNA]</scope>
    <source>
        <strain evidence="10 11">NCTC13465</strain>
    </source>
</reference>
<evidence type="ECO:0000256" key="7">
    <source>
        <dbReference type="ARBA" id="ARBA00023324"/>
    </source>
</evidence>
<dbReference type="InterPro" id="IPR010255">
    <property type="entry name" value="Haem_peroxidase_sf"/>
</dbReference>
<dbReference type="GO" id="GO:0020037">
    <property type="term" value="F:heme binding"/>
    <property type="evidence" value="ECO:0007669"/>
    <property type="project" value="InterPro"/>
</dbReference>
<dbReference type="GO" id="GO:0004096">
    <property type="term" value="F:catalase activity"/>
    <property type="evidence" value="ECO:0007669"/>
    <property type="project" value="InterPro"/>
</dbReference>
<sequence length="132" mass="14421">MLPTLQAIQRASGKASLADIIVLAGVVGVEQAAAAAGVSVNVPFTPGRVDALPEQTDVESFDLLQPLADGFRNYRRIEGGVSTETLLIDKAQQLTLTAPENDRAGRWLARTGRELRRQQTRGVYRPRRRAQQ</sequence>
<keyword evidence="2 10" id="KW-0575">Peroxidase</keyword>
<keyword evidence="7" id="KW-0376">Hydrogen peroxide</keyword>
<dbReference type="GO" id="GO:0042744">
    <property type="term" value="P:hydrogen peroxide catabolic process"/>
    <property type="evidence" value="ECO:0007669"/>
    <property type="project" value="UniProtKB-KW"/>
</dbReference>
<organism evidence="10 11">
    <name type="scientific">Klebsiella pneumoniae</name>
    <dbReference type="NCBI Taxonomy" id="573"/>
    <lineage>
        <taxon>Bacteria</taxon>
        <taxon>Pseudomonadati</taxon>
        <taxon>Pseudomonadota</taxon>
        <taxon>Gammaproteobacteria</taxon>
        <taxon>Enterobacterales</taxon>
        <taxon>Enterobacteriaceae</taxon>
        <taxon>Klebsiella/Raoultella group</taxon>
        <taxon>Klebsiella</taxon>
        <taxon>Klebsiella pneumoniae complex</taxon>
    </lineage>
</organism>
<dbReference type="Gene3D" id="1.10.420.10">
    <property type="entry name" value="Peroxidase, domain 2"/>
    <property type="match status" value="1"/>
</dbReference>
<protein>
    <submittedName>
        <fullName evidence="10">Catalase</fullName>
        <ecNumber evidence="10">1.11.1.21</ecNumber>
    </submittedName>
</protein>
<dbReference type="InterPro" id="IPR002016">
    <property type="entry name" value="Haem_peroxidase"/>
</dbReference>
<keyword evidence="6" id="KW-0408">Iron</keyword>
<dbReference type="InterPro" id="IPR000763">
    <property type="entry name" value="Catalase_peroxidase"/>
</dbReference>
<dbReference type="GO" id="GO:0005829">
    <property type="term" value="C:cytosol"/>
    <property type="evidence" value="ECO:0007669"/>
    <property type="project" value="TreeGrafter"/>
</dbReference>
<dbReference type="SUPFAM" id="SSF48113">
    <property type="entry name" value="Heme-dependent peroxidases"/>
    <property type="match status" value="1"/>
</dbReference>
<evidence type="ECO:0000256" key="8">
    <source>
        <dbReference type="ARBA" id="ARBA00049145"/>
    </source>
</evidence>
<dbReference type="AlphaFoldDB" id="A0A2X3DFG6"/>
<accession>A0A2X3DFG6</accession>
<comment type="cofactor">
    <cofactor evidence="1">
        <name>heme b</name>
        <dbReference type="ChEBI" id="CHEBI:60344"/>
    </cofactor>
</comment>
<comment type="catalytic activity">
    <reaction evidence="8">
        <text>2 H2O2 = O2 + 2 H2O</text>
        <dbReference type="Rhea" id="RHEA:20309"/>
        <dbReference type="ChEBI" id="CHEBI:15377"/>
        <dbReference type="ChEBI" id="CHEBI:15379"/>
        <dbReference type="ChEBI" id="CHEBI:16240"/>
        <dbReference type="EC" id="1.11.1.21"/>
    </reaction>
</comment>
<evidence type="ECO:0000256" key="5">
    <source>
        <dbReference type="ARBA" id="ARBA00023002"/>
    </source>
</evidence>
<keyword evidence="4" id="KW-0479">Metal-binding</keyword>
<dbReference type="Gene3D" id="1.10.520.10">
    <property type="match status" value="1"/>
</dbReference>
<evidence type="ECO:0000256" key="1">
    <source>
        <dbReference type="ARBA" id="ARBA00001970"/>
    </source>
</evidence>
<dbReference type="EC" id="1.11.1.21" evidence="10"/>
<dbReference type="EMBL" id="UAWQ01000001">
    <property type="protein sequence ID" value="SQC28058.1"/>
    <property type="molecule type" value="Genomic_DNA"/>
</dbReference>
<keyword evidence="3" id="KW-0349">Heme</keyword>
<evidence type="ECO:0000256" key="6">
    <source>
        <dbReference type="ARBA" id="ARBA00023004"/>
    </source>
</evidence>
<evidence type="ECO:0000313" key="11">
    <source>
        <dbReference type="Proteomes" id="UP000251721"/>
    </source>
</evidence>
<dbReference type="Pfam" id="PF00141">
    <property type="entry name" value="peroxidase"/>
    <property type="match status" value="1"/>
</dbReference>
<feature type="domain" description="Plant heme peroxidase family profile" evidence="9">
    <location>
        <begin position="7"/>
        <end position="100"/>
    </location>
</feature>
<name>A0A2X3DFG6_KLEPN</name>
<dbReference type="Proteomes" id="UP000251721">
    <property type="component" value="Unassembled WGS sequence"/>
</dbReference>
<evidence type="ECO:0000259" key="9">
    <source>
        <dbReference type="Pfam" id="PF00141"/>
    </source>
</evidence>
<proteinExistence type="predicted"/>
<dbReference type="GO" id="GO:0046872">
    <property type="term" value="F:metal ion binding"/>
    <property type="evidence" value="ECO:0007669"/>
    <property type="project" value="UniProtKB-KW"/>
</dbReference>
<evidence type="ECO:0000256" key="3">
    <source>
        <dbReference type="ARBA" id="ARBA00022617"/>
    </source>
</evidence>